<feature type="domain" description="PPIase FKBP-type" evidence="11">
    <location>
        <begin position="5"/>
        <end position="69"/>
    </location>
</feature>
<proteinExistence type="inferred from homology"/>
<dbReference type="GO" id="GO:0003755">
    <property type="term" value="F:peptidyl-prolyl cis-trans isomerase activity"/>
    <property type="evidence" value="ECO:0007669"/>
    <property type="project" value="UniProtKB-UniRule"/>
</dbReference>
<dbReference type="GO" id="GO:0005737">
    <property type="term" value="C:cytoplasm"/>
    <property type="evidence" value="ECO:0007669"/>
    <property type="project" value="UniProtKB-SubCell"/>
</dbReference>
<reference evidence="12 13" key="1">
    <citation type="submission" date="2018-04" db="EMBL/GenBank/DDBJ databases">
        <title>Novel Campyloabacter and Helicobacter Species and Strains.</title>
        <authorList>
            <person name="Mannion A.J."/>
            <person name="Shen Z."/>
            <person name="Fox J.G."/>
        </authorList>
    </citation>
    <scope>NUCLEOTIDE SEQUENCE [LARGE SCALE GENOMIC DNA]</scope>
    <source>
        <strain evidence="12 13">MIT 12-6600</strain>
    </source>
</reference>
<evidence type="ECO:0000313" key="12">
    <source>
        <dbReference type="EMBL" id="RDU68290.1"/>
    </source>
</evidence>
<keyword evidence="4" id="KW-0963">Cytoplasm</keyword>
<dbReference type="Gene3D" id="2.40.10.330">
    <property type="match status" value="1"/>
</dbReference>
<keyword evidence="13" id="KW-1185">Reference proteome</keyword>
<dbReference type="EC" id="5.2.1.8" evidence="10"/>
<dbReference type="SUPFAM" id="SSF54534">
    <property type="entry name" value="FKBP-like"/>
    <property type="match status" value="1"/>
</dbReference>
<sequence>MITQNKVVSIEYEVSDAQNNEVIDSNKDGTPLEFLVGANQIISGLENALMGAKSGDKLSIEVKPEDAYGIYQADLIQELARDQLEGIDLRVGMTLFGQSDDGQTAQVIVKDFNDQVVIIDYNHPLAGKTLNFNVSVLDVRDATEMEILQGGVGGGCGCGTGGGHHHHHGNGGGCCGGGCGCGH</sequence>
<comment type="subcellular location">
    <subcellularLocation>
        <location evidence="2">Cytoplasm</location>
    </subcellularLocation>
</comment>
<evidence type="ECO:0000313" key="13">
    <source>
        <dbReference type="Proteomes" id="UP000256514"/>
    </source>
</evidence>
<evidence type="ECO:0000256" key="5">
    <source>
        <dbReference type="ARBA" id="ARBA00023110"/>
    </source>
</evidence>
<organism evidence="12 13">
    <name type="scientific">Helicobacter equorum</name>
    <dbReference type="NCBI Taxonomy" id="361872"/>
    <lineage>
        <taxon>Bacteria</taxon>
        <taxon>Pseudomonadati</taxon>
        <taxon>Campylobacterota</taxon>
        <taxon>Epsilonproteobacteria</taxon>
        <taxon>Campylobacterales</taxon>
        <taxon>Helicobacteraceae</taxon>
        <taxon>Helicobacter</taxon>
    </lineage>
</organism>
<evidence type="ECO:0000256" key="3">
    <source>
        <dbReference type="ARBA" id="ARBA00006577"/>
    </source>
</evidence>
<evidence type="ECO:0000256" key="4">
    <source>
        <dbReference type="ARBA" id="ARBA00022490"/>
    </source>
</evidence>
<dbReference type="PANTHER" id="PTHR47861">
    <property type="entry name" value="FKBP-TYPE PEPTIDYL-PROLYL CIS-TRANS ISOMERASE SLYD"/>
    <property type="match status" value="1"/>
</dbReference>
<dbReference type="RefSeq" id="WP_115570252.1">
    <property type="nucleotide sequence ID" value="NZ_NXLT01000001.1"/>
</dbReference>
<comment type="similarity">
    <text evidence="3 10">Belongs to the FKBP-type PPIase family.</text>
</comment>
<dbReference type="InterPro" id="IPR046357">
    <property type="entry name" value="PPIase_dom_sf"/>
</dbReference>
<dbReference type="AlphaFoldDB" id="A0A3D8ITI8"/>
<name>A0A3D8ITI8_9HELI</name>
<keyword evidence="6" id="KW-0143">Chaperone</keyword>
<evidence type="ECO:0000256" key="1">
    <source>
        <dbReference type="ARBA" id="ARBA00000971"/>
    </source>
</evidence>
<dbReference type="OrthoDB" id="9808891at2"/>
<evidence type="ECO:0000256" key="10">
    <source>
        <dbReference type="RuleBase" id="RU003915"/>
    </source>
</evidence>
<dbReference type="GO" id="GO:0042026">
    <property type="term" value="P:protein refolding"/>
    <property type="evidence" value="ECO:0007669"/>
    <property type="project" value="UniProtKB-ARBA"/>
</dbReference>
<evidence type="ECO:0000256" key="8">
    <source>
        <dbReference type="ARBA" id="ARBA00037071"/>
    </source>
</evidence>
<dbReference type="PROSITE" id="PS50059">
    <property type="entry name" value="FKBP_PPIASE"/>
    <property type="match status" value="1"/>
</dbReference>
<dbReference type="InterPro" id="IPR048261">
    <property type="entry name" value="SlpA/SlyD-like_ins_sf"/>
</dbReference>
<keyword evidence="5 9" id="KW-0697">Rotamase</keyword>
<protein>
    <recommendedName>
        <fullName evidence="10">Peptidyl-prolyl cis-trans isomerase</fullName>
        <ecNumber evidence="10">5.2.1.8</ecNumber>
    </recommendedName>
</protein>
<evidence type="ECO:0000256" key="2">
    <source>
        <dbReference type="ARBA" id="ARBA00004496"/>
    </source>
</evidence>
<gene>
    <name evidence="12" type="ORF">CQA54_00270</name>
</gene>
<dbReference type="Pfam" id="PF00254">
    <property type="entry name" value="FKBP_C"/>
    <property type="match status" value="1"/>
</dbReference>
<dbReference type="PANTHER" id="PTHR47861:SF3">
    <property type="entry name" value="FKBP-TYPE PEPTIDYL-PROLYL CIS-TRANS ISOMERASE SLYD"/>
    <property type="match status" value="1"/>
</dbReference>
<evidence type="ECO:0000256" key="9">
    <source>
        <dbReference type="PROSITE-ProRule" id="PRU00277"/>
    </source>
</evidence>
<evidence type="ECO:0000259" key="11">
    <source>
        <dbReference type="PROSITE" id="PS50059"/>
    </source>
</evidence>
<accession>A0A3D8ITI8</accession>
<dbReference type="InterPro" id="IPR001179">
    <property type="entry name" value="PPIase_FKBP_dom"/>
</dbReference>
<comment type="function">
    <text evidence="8">Also involved in hydrogenase metallocenter assembly, probably by participating in the nickel insertion step. This function in hydrogenase biosynthesis requires chaperone activity and the presence of the metal-binding domain, but not PPIase activity.</text>
</comment>
<keyword evidence="7 9" id="KW-0413">Isomerase</keyword>
<dbReference type="Proteomes" id="UP000256514">
    <property type="component" value="Unassembled WGS sequence"/>
</dbReference>
<comment type="caution">
    <text evidence="12">The sequence shown here is derived from an EMBL/GenBank/DDBJ whole genome shotgun (WGS) entry which is preliminary data.</text>
</comment>
<dbReference type="EMBL" id="NXLT01000001">
    <property type="protein sequence ID" value="RDU68290.1"/>
    <property type="molecule type" value="Genomic_DNA"/>
</dbReference>
<evidence type="ECO:0000256" key="7">
    <source>
        <dbReference type="ARBA" id="ARBA00023235"/>
    </source>
</evidence>
<evidence type="ECO:0000256" key="6">
    <source>
        <dbReference type="ARBA" id="ARBA00023186"/>
    </source>
</evidence>
<dbReference type="Gene3D" id="3.10.50.40">
    <property type="match status" value="1"/>
</dbReference>
<comment type="catalytic activity">
    <reaction evidence="1 9 10">
        <text>[protein]-peptidylproline (omega=180) = [protein]-peptidylproline (omega=0)</text>
        <dbReference type="Rhea" id="RHEA:16237"/>
        <dbReference type="Rhea" id="RHEA-COMP:10747"/>
        <dbReference type="Rhea" id="RHEA-COMP:10748"/>
        <dbReference type="ChEBI" id="CHEBI:83833"/>
        <dbReference type="ChEBI" id="CHEBI:83834"/>
        <dbReference type="EC" id="5.2.1.8"/>
    </reaction>
</comment>